<feature type="transmembrane region" description="Helical" evidence="6">
    <location>
        <begin position="106"/>
        <end position="128"/>
    </location>
</feature>
<name>A0ABV7IP82_9SPHN</name>
<sequence length="251" mass="26998">MTERAAAETPAGTPVRLWDLPVRLVHWSFVVLIALLWWSAEERDMDLHFTLGLVMLGLIVFRLLWGLVGSSTARFASFVKGPAAIRAYLAGLKSGTGPHVVGHNPLGALSVLALVGLIAAQVGLGLFAQDHDAINSGPLNFLVSYDTASAISEVHEALFNVILAVIALHVGAILFYRFIKRDNLVTPMITGRRVFETAVATPRIAPLWVALVCAALAAAIAVWVSWGLPPFATPFPWNRAVEAAPDPSSYM</sequence>
<dbReference type="InterPro" id="IPR011577">
    <property type="entry name" value="Cyt_b561_bac/Ni-Hgenase"/>
</dbReference>
<comment type="caution">
    <text evidence="8">The sequence shown here is derived from an EMBL/GenBank/DDBJ whole genome shotgun (WGS) entry which is preliminary data.</text>
</comment>
<dbReference type="Gene3D" id="1.20.950.20">
    <property type="entry name" value="Transmembrane di-heme cytochromes, Chain C"/>
    <property type="match status" value="1"/>
</dbReference>
<dbReference type="Proteomes" id="UP001595604">
    <property type="component" value="Unassembled WGS sequence"/>
</dbReference>
<evidence type="ECO:0000313" key="8">
    <source>
        <dbReference type="EMBL" id="MFC3173767.1"/>
    </source>
</evidence>
<protein>
    <submittedName>
        <fullName evidence="8">Cytochrome b/b6 domain-containing protein</fullName>
    </submittedName>
</protein>
<feature type="transmembrane region" description="Helical" evidence="6">
    <location>
        <begin position="207"/>
        <end position="228"/>
    </location>
</feature>
<evidence type="ECO:0000259" key="7">
    <source>
        <dbReference type="Pfam" id="PF01292"/>
    </source>
</evidence>
<feature type="transmembrane region" description="Helical" evidence="6">
    <location>
        <begin position="24"/>
        <end position="40"/>
    </location>
</feature>
<gene>
    <name evidence="8" type="ORF">ACFOD9_05830</name>
</gene>
<keyword evidence="2" id="KW-1003">Cell membrane</keyword>
<feature type="transmembrane region" description="Helical" evidence="6">
    <location>
        <begin position="157"/>
        <end position="179"/>
    </location>
</feature>
<evidence type="ECO:0000256" key="5">
    <source>
        <dbReference type="ARBA" id="ARBA00023136"/>
    </source>
</evidence>
<keyword evidence="5 6" id="KW-0472">Membrane</keyword>
<keyword evidence="3 6" id="KW-0812">Transmembrane</keyword>
<proteinExistence type="predicted"/>
<dbReference type="SUPFAM" id="SSF81342">
    <property type="entry name" value="Transmembrane di-heme cytochromes"/>
    <property type="match status" value="1"/>
</dbReference>
<dbReference type="PANTHER" id="PTHR30485">
    <property type="entry name" value="NI/FE-HYDROGENASE 1 B-TYPE CYTOCHROME SUBUNIT"/>
    <property type="match status" value="1"/>
</dbReference>
<feature type="domain" description="Cytochrome b561 bacterial/Ni-hydrogenase" evidence="7">
    <location>
        <begin position="18"/>
        <end position="191"/>
    </location>
</feature>
<dbReference type="RefSeq" id="WP_379509153.1">
    <property type="nucleotide sequence ID" value="NZ_JBHRTQ010000006.1"/>
</dbReference>
<dbReference type="InterPro" id="IPR051542">
    <property type="entry name" value="Hydrogenase_cytochrome"/>
</dbReference>
<evidence type="ECO:0000313" key="9">
    <source>
        <dbReference type="Proteomes" id="UP001595604"/>
    </source>
</evidence>
<evidence type="ECO:0000256" key="4">
    <source>
        <dbReference type="ARBA" id="ARBA00022989"/>
    </source>
</evidence>
<evidence type="ECO:0000256" key="1">
    <source>
        <dbReference type="ARBA" id="ARBA00004651"/>
    </source>
</evidence>
<evidence type="ECO:0000256" key="2">
    <source>
        <dbReference type="ARBA" id="ARBA00022475"/>
    </source>
</evidence>
<dbReference type="InterPro" id="IPR016174">
    <property type="entry name" value="Di-haem_cyt_TM"/>
</dbReference>
<dbReference type="EMBL" id="JBHRTQ010000006">
    <property type="protein sequence ID" value="MFC3173767.1"/>
    <property type="molecule type" value="Genomic_DNA"/>
</dbReference>
<dbReference type="PANTHER" id="PTHR30485:SF2">
    <property type="entry name" value="BLL0597 PROTEIN"/>
    <property type="match status" value="1"/>
</dbReference>
<keyword evidence="4 6" id="KW-1133">Transmembrane helix</keyword>
<organism evidence="8 9">
    <name type="scientific">Novosphingobium bradum</name>
    <dbReference type="NCBI Taxonomy" id="1737444"/>
    <lineage>
        <taxon>Bacteria</taxon>
        <taxon>Pseudomonadati</taxon>
        <taxon>Pseudomonadota</taxon>
        <taxon>Alphaproteobacteria</taxon>
        <taxon>Sphingomonadales</taxon>
        <taxon>Sphingomonadaceae</taxon>
        <taxon>Novosphingobium</taxon>
    </lineage>
</organism>
<evidence type="ECO:0000256" key="6">
    <source>
        <dbReference type="SAM" id="Phobius"/>
    </source>
</evidence>
<keyword evidence="9" id="KW-1185">Reference proteome</keyword>
<comment type="subcellular location">
    <subcellularLocation>
        <location evidence="1">Cell membrane</location>
        <topology evidence="1">Multi-pass membrane protein</topology>
    </subcellularLocation>
</comment>
<reference evidence="9" key="1">
    <citation type="journal article" date="2019" name="Int. J. Syst. Evol. Microbiol.">
        <title>The Global Catalogue of Microorganisms (GCM) 10K type strain sequencing project: providing services to taxonomists for standard genome sequencing and annotation.</title>
        <authorList>
            <consortium name="The Broad Institute Genomics Platform"/>
            <consortium name="The Broad Institute Genome Sequencing Center for Infectious Disease"/>
            <person name="Wu L."/>
            <person name="Ma J."/>
        </authorList>
    </citation>
    <scope>NUCLEOTIDE SEQUENCE [LARGE SCALE GENOMIC DNA]</scope>
    <source>
        <strain evidence="9">KCTC 42984</strain>
    </source>
</reference>
<feature type="transmembrane region" description="Helical" evidence="6">
    <location>
        <begin position="47"/>
        <end position="68"/>
    </location>
</feature>
<dbReference type="Pfam" id="PF01292">
    <property type="entry name" value="Ni_hydr_CYTB"/>
    <property type="match status" value="1"/>
</dbReference>
<accession>A0ABV7IP82</accession>
<evidence type="ECO:0000256" key="3">
    <source>
        <dbReference type="ARBA" id="ARBA00022692"/>
    </source>
</evidence>